<dbReference type="AlphaFoldDB" id="D3DXL1"/>
<evidence type="ECO:0000313" key="3">
    <source>
        <dbReference type="Proteomes" id="UP000002429"/>
    </source>
</evidence>
<feature type="transmembrane region" description="Helical" evidence="1">
    <location>
        <begin position="16"/>
        <end position="34"/>
    </location>
</feature>
<dbReference type="Proteomes" id="UP000002429">
    <property type="component" value="Chromosome"/>
</dbReference>
<evidence type="ECO:0000256" key="1">
    <source>
        <dbReference type="SAM" id="Phobius"/>
    </source>
</evidence>
<dbReference type="HOGENOM" id="CLU_2993474_0_0_4"/>
<organism evidence="2 3">
    <name type="scientific">Cupriavidus metallidurans (strain ATCC 43123 / DSM 2839 / NBRC 102507 / CH34)</name>
    <name type="common">Ralstonia metallidurans</name>
    <dbReference type="NCBI Taxonomy" id="266264"/>
    <lineage>
        <taxon>Bacteria</taxon>
        <taxon>Pseudomonadati</taxon>
        <taxon>Pseudomonadota</taxon>
        <taxon>Betaproteobacteria</taxon>
        <taxon>Burkholderiales</taxon>
        <taxon>Burkholderiaceae</taxon>
        <taxon>Cupriavidus</taxon>
    </lineage>
</organism>
<dbReference type="EMBL" id="CP000352">
    <property type="protein sequence ID" value="ADC45031.1"/>
    <property type="molecule type" value="Genomic_DNA"/>
</dbReference>
<proteinExistence type="predicted"/>
<reference evidence="3" key="1">
    <citation type="journal article" date="2010" name="PLoS ONE">
        <title>The complete genome sequence of Cupriavidus metallidurans strain CH34, a master survivalist in harsh and anthropogenic environments.</title>
        <authorList>
            <person name="Janssen P.J."/>
            <person name="Van Houdt R."/>
            <person name="Moors H."/>
            <person name="Monsieurs P."/>
            <person name="Morin N."/>
            <person name="Michaux A."/>
            <person name="Benotmane M.A."/>
            <person name="Leys N."/>
            <person name="Vallaeys T."/>
            <person name="Lapidus A."/>
            <person name="Monchy S."/>
            <person name="Medigue C."/>
            <person name="Taghavi S."/>
            <person name="McCorkle S."/>
            <person name="Dunn J."/>
            <person name="van der Lelie D."/>
            <person name="Mergeay M."/>
        </authorList>
    </citation>
    <scope>NUCLEOTIDE SEQUENCE [LARGE SCALE GENOMIC DNA]</scope>
    <source>
        <strain evidence="3">ATCC 43123 / DSM 2839 / NBRC 102507 / CH34</strain>
    </source>
</reference>
<keyword evidence="3" id="KW-1185">Reference proteome</keyword>
<accession>D3DXL1</accession>
<sequence>MASIIGGPSEHNDAKFSLEWIGIVILFYWLRIFGNDLARRASGRAPGDNPRHGNQMA</sequence>
<gene>
    <name evidence="2" type="ordered locus">Rmet_6413</name>
</gene>
<evidence type="ECO:0000313" key="2">
    <source>
        <dbReference type="EMBL" id="ADC45031.1"/>
    </source>
</evidence>
<keyword evidence="1" id="KW-0812">Transmembrane</keyword>
<keyword evidence="1" id="KW-0472">Membrane</keyword>
<dbReference type="KEGG" id="rme:Rmet_6413"/>
<name>D3DXL1_CUPMC</name>
<keyword evidence="1" id="KW-1133">Transmembrane helix</keyword>
<protein>
    <submittedName>
        <fullName evidence="2">Uncharacterized protein</fullName>
    </submittedName>
</protein>